<dbReference type="EMBL" id="KV426054">
    <property type="protein sequence ID" value="KZV90188.1"/>
    <property type="molecule type" value="Genomic_DNA"/>
</dbReference>
<organism evidence="1 2">
    <name type="scientific">Exidia glandulosa HHB12029</name>
    <dbReference type="NCBI Taxonomy" id="1314781"/>
    <lineage>
        <taxon>Eukaryota</taxon>
        <taxon>Fungi</taxon>
        <taxon>Dikarya</taxon>
        <taxon>Basidiomycota</taxon>
        <taxon>Agaricomycotina</taxon>
        <taxon>Agaricomycetes</taxon>
        <taxon>Auriculariales</taxon>
        <taxon>Exidiaceae</taxon>
        <taxon>Exidia</taxon>
    </lineage>
</organism>
<sequence>MTSKDAFTPSTTTIEFPWPDGISGIERVFLVANGDLQRLLSAYFARPIDAEVLSTESVFATAEGDQRALPMTQKRVINLLCDGTLVCRATSTVLAKSWRAVELLEQGFFLGQILRTLEQIPQFSLTDVRTWTSVDEGRTARRLARRYTVTISCLECDIEEEFVDRDLFR</sequence>
<name>A0A165G9J1_EXIGL</name>
<dbReference type="Gene3D" id="3.40.1410.10">
    <property type="entry name" value="Chorismate lyase-like"/>
    <property type="match status" value="1"/>
</dbReference>
<accession>A0A165G9J1</accession>
<evidence type="ECO:0000313" key="1">
    <source>
        <dbReference type="EMBL" id="KZV90188.1"/>
    </source>
</evidence>
<dbReference type="Proteomes" id="UP000077266">
    <property type="component" value="Unassembled WGS sequence"/>
</dbReference>
<dbReference type="AlphaFoldDB" id="A0A165G9J1"/>
<dbReference type="InterPro" id="IPR028978">
    <property type="entry name" value="Chorismate_lyase_/UTRA_dom_sf"/>
</dbReference>
<evidence type="ECO:0000313" key="2">
    <source>
        <dbReference type="Proteomes" id="UP000077266"/>
    </source>
</evidence>
<dbReference type="SUPFAM" id="SSF64288">
    <property type="entry name" value="Chorismate lyase-like"/>
    <property type="match status" value="1"/>
</dbReference>
<dbReference type="InParanoid" id="A0A165G9J1"/>
<dbReference type="STRING" id="1314781.A0A165G9J1"/>
<reference evidence="1 2" key="1">
    <citation type="journal article" date="2016" name="Mol. Biol. Evol.">
        <title>Comparative Genomics of Early-Diverging Mushroom-Forming Fungi Provides Insights into the Origins of Lignocellulose Decay Capabilities.</title>
        <authorList>
            <person name="Nagy L.G."/>
            <person name="Riley R."/>
            <person name="Tritt A."/>
            <person name="Adam C."/>
            <person name="Daum C."/>
            <person name="Floudas D."/>
            <person name="Sun H."/>
            <person name="Yadav J.S."/>
            <person name="Pangilinan J."/>
            <person name="Larsson K.H."/>
            <person name="Matsuura K."/>
            <person name="Barry K."/>
            <person name="Labutti K."/>
            <person name="Kuo R."/>
            <person name="Ohm R.A."/>
            <person name="Bhattacharya S.S."/>
            <person name="Shirouzu T."/>
            <person name="Yoshinaga Y."/>
            <person name="Martin F.M."/>
            <person name="Grigoriev I.V."/>
            <person name="Hibbett D.S."/>
        </authorList>
    </citation>
    <scope>NUCLEOTIDE SEQUENCE [LARGE SCALE GENOMIC DNA]</scope>
    <source>
        <strain evidence="1 2">HHB12029</strain>
    </source>
</reference>
<dbReference type="OrthoDB" id="5673at2759"/>
<protein>
    <submittedName>
        <fullName evidence="1">Uncharacterized protein</fullName>
    </submittedName>
</protein>
<proteinExistence type="predicted"/>
<gene>
    <name evidence="1" type="ORF">EXIGLDRAFT_649548</name>
</gene>
<keyword evidence="2" id="KW-1185">Reference proteome</keyword>